<accession>A0A1J4K297</accession>
<dbReference type="Proteomes" id="UP000179807">
    <property type="component" value="Unassembled WGS sequence"/>
</dbReference>
<comment type="caution">
    <text evidence="1">The sequence shown here is derived from an EMBL/GenBank/DDBJ whole genome shotgun (WGS) entry which is preliminary data.</text>
</comment>
<dbReference type="GeneID" id="94839774"/>
<protein>
    <submittedName>
        <fullName evidence="1">Uncharacterized protein</fullName>
    </submittedName>
</protein>
<keyword evidence="2" id="KW-1185">Reference proteome</keyword>
<reference evidence="1" key="1">
    <citation type="submission" date="2016-10" db="EMBL/GenBank/DDBJ databases">
        <authorList>
            <person name="Benchimol M."/>
            <person name="Almeida L.G."/>
            <person name="Vasconcelos A.T."/>
            <person name="Perreira-Neves A."/>
            <person name="Rosa I.A."/>
            <person name="Tasca T."/>
            <person name="Bogo M.R."/>
            <person name="de Souza W."/>
        </authorList>
    </citation>
    <scope>NUCLEOTIDE SEQUENCE [LARGE SCALE GENOMIC DNA]</scope>
    <source>
        <strain evidence="1">K</strain>
    </source>
</reference>
<evidence type="ECO:0000313" key="2">
    <source>
        <dbReference type="Proteomes" id="UP000179807"/>
    </source>
</evidence>
<gene>
    <name evidence="1" type="ORF">TRFO_26637</name>
</gene>
<organism evidence="1 2">
    <name type="scientific">Tritrichomonas foetus</name>
    <dbReference type="NCBI Taxonomy" id="1144522"/>
    <lineage>
        <taxon>Eukaryota</taxon>
        <taxon>Metamonada</taxon>
        <taxon>Parabasalia</taxon>
        <taxon>Tritrichomonadida</taxon>
        <taxon>Tritrichomonadidae</taxon>
        <taxon>Tritrichomonas</taxon>
    </lineage>
</organism>
<name>A0A1J4K297_9EUKA</name>
<dbReference type="EMBL" id="MLAK01000753">
    <property type="protein sequence ID" value="OHT05569.1"/>
    <property type="molecule type" value="Genomic_DNA"/>
</dbReference>
<evidence type="ECO:0000313" key="1">
    <source>
        <dbReference type="EMBL" id="OHT05569.1"/>
    </source>
</evidence>
<dbReference type="AlphaFoldDB" id="A0A1J4K297"/>
<proteinExistence type="predicted"/>
<dbReference type="RefSeq" id="XP_068358705.1">
    <property type="nucleotide sequence ID" value="XM_068505070.1"/>
</dbReference>
<dbReference type="VEuPathDB" id="TrichDB:TRFO_26637"/>
<sequence length="72" mass="8097">MKLLQEALFSLMPKVDLMQSHIFLVTNGDVRNEKSDQINDNNNDNRIFSIGIGQVIEMTSGKFKLSSISDLP</sequence>